<keyword evidence="1" id="KW-0812">Transmembrane</keyword>
<feature type="transmembrane region" description="Helical" evidence="1">
    <location>
        <begin position="30"/>
        <end position="48"/>
    </location>
</feature>
<keyword evidence="1" id="KW-1133">Transmembrane helix</keyword>
<protein>
    <submittedName>
        <fullName evidence="2">Putative Arsenite permease</fullName>
    </submittedName>
</protein>
<accession>A0A098EC70</accession>
<feature type="transmembrane region" description="Helical" evidence="1">
    <location>
        <begin position="6"/>
        <end position="23"/>
    </location>
</feature>
<gene>
    <name evidence="2" type="ORF">MSIBF_A3250006</name>
</gene>
<evidence type="ECO:0000256" key="1">
    <source>
        <dbReference type="SAM" id="Phobius"/>
    </source>
</evidence>
<name>A0A098EC70_9ZZZZ</name>
<dbReference type="EMBL" id="CCXY01000252">
    <property type="protein sequence ID" value="CEG13109.1"/>
    <property type="molecule type" value="Genomic_DNA"/>
</dbReference>
<proteinExistence type="predicted"/>
<reference evidence="2" key="1">
    <citation type="submission" date="2014-09" db="EMBL/GenBank/DDBJ databases">
        <authorList>
            <person name="Probst J Alexander"/>
        </authorList>
    </citation>
    <scope>NUCLEOTIDE SEQUENCE</scope>
</reference>
<organism evidence="2">
    <name type="scientific">groundwater metagenome</name>
    <dbReference type="NCBI Taxonomy" id="717931"/>
    <lineage>
        <taxon>unclassified sequences</taxon>
        <taxon>metagenomes</taxon>
        <taxon>ecological metagenomes</taxon>
    </lineage>
</organism>
<sequence length="85" mass="9677">MSILPIPIIVLFAVFILVSIRQIGNLRLQIWQLMLFGALVVLITGQISPNDALTSINFDVILFLFGVFVIGKALERKRNFRLFFI</sequence>
<keyword evidence="1" id="KW-0472">Membrane</keyword>
<dbReference type="AlphaFoldDB" id="A0A098EC70"/>
<evidence type="ECO:0000313" key="2">
    <source>
        <dbReference type="EMBL" id="CEG13109.1"/>
    </source>
</evidence>
<feature type="transmembrane region" description="Helical" evidence="1">
    <location>
        <begin position="54"/>
        <end position="74"/>
    </location>
</feature>